<dbReference type="AlphaFoldDB" id="A0A1Y1I403"/>
<evidence type="ECO:0008006" key="3">
    <source>
        <dbReference type="Google" id="ProtNLM"/>
    </source>
</evidence>
<dbReference type="InterPro" id="IPR023296">
    <property type="entry name" value="Glyco_hydro_beta-prop_sf"/>
</dbReference>
<evidence type="ECO:0000313" key="1">
    <source>
        <dbReference type="EMBL" id="GAQ84159.1"/>
    </source>
</evidence>
<sequence>MAHASVCFDPLQGTTMPSCLRDGSGWWDAKAAACPAVVRLTDGSWRMYYYGRGGDFWGQGVKAMMAPPMGWVGVAESTDGVTWRKVQGPLPNFAVLGPQEDPAAFDSVVVGSSDVLIRPGGEHWLYYFGGGLEKTPIGSGVGAVLGATAGAHWGRGAETLVKGMMKMMPGEFTGLNWQVGLATSPDGLTFRRRPQPILPTGVPGEWDALYVGWPKVVPPQEGTDDTWLMTYHSLNPKGIFWAAAATSEDGVTWQKRGQVLGPGGKGTWDELGVGVRHVIRIDGRLAMFYEAVDRNQVHAIGLAWSDDGLTWEKDRQCGPDPGGPILRPRTGEDAWDSKNVGTPHVVALDDGSYRLYYVGVSDRIQFAIGMAVSEGTNFRKWRRYGE</sequence>
<dbReference type="SUPFAM" id="SSF75005">
    <property type="entry name" value="Arabinanase/levansucrase/invertase"/>
    <property type="match status" value="2"/>
</dbReference>
<dbReference type="OMA" id="MRAIYIN"/>
<organism evidence="1 2">
    <name type="scientific">Klebsormidium nitens</name>
    <name type="common">Green alga</name>
    <name type="synonym">Ulothrix nitens</name>
    <dbReference type="NCBI Taxonomy" id="105231"/>
    <lineage>
        <taxon>Eukaryota</taxon>
        <taxon>Viridiplantae</taxon>
        <taxon>Streptophyta</taxon>
        <taxon>Klebsormidiophyceae</taxon>
        <taxon>Klebsormidiales</taxon>
        <taxon>Klebsormidiaceae</taxon>
        <taxon>Klebsormidium</taxon>
    </lineage>
</organism>
<gene>
    <name evidence="1" type="ORF">KFL_001780150</name>
</gene>
<proteinExistence type="predicted"/>
<protein>
    <recommendedName>
        <fullName evidence="3">Glycosyl hydrolase family 32 N-terminal domain-containing protein</fullName>
    </recommendedName>
</protein>
<dbReference type="OrthoDB" id="2017800at2759"/>
<dbReference type="PANTHER" id="PTHR35279:SF4">
    <property type="entry name" value="GLYCOSYL HYDROLASE FAMILY 32 N-TERMINAL DOMAIN-CONTAINING PROTEIN"/>
    <property type="match status" value="1"/>
</dbReference>
<keyword evidence="2" id="KW-1185">Reference proteome</keyword>
<dbReference type="EMBL" id="DF237127">
    <property type="protein sequence ID" value="GAQ84159.1"/>
    <property type="molecule type" value="Genomic_DNA"/>
</dbReference>
<evidence type="ECO:0000313" key="2">
    <source>
        <dbReference type="Proteomes" id="UP000054558"/>
    </source>
</evidence>
<dbReference type="STRING" id="105231.A0A1Y1I403"/>
<reference evidence="1 2" key="1">
    <citation type="journal article" date="2014" name="Nat. Commun.">
        <title>Klebsormidium flaccidum genome reveals primary factors for plant terrestrial adaptation.</title>
        <authorList>
            <person name="Hori K."/>
            <person name="Maruyama F."/>
            <person name="Fujisawa T."/>
            <person name="Togashi T."/>
            <person name="Yamamoto N."/>
            <person name="Seo M."/>
            <person name="Sato S."/>
            <person name="Yamada T."/>
            <person name="Mori H."/>
            <person name="Tajima N."/>
            <person name="Moriyama T."/>
            <person name="Ikeuchi M."/>
            <person name="Watanabe M."/>
            <person name="Wada H."/>
            <person name="Kobayashi K."/>
            <person name="Saito M."/>
            <person name="Masuda T."/>
            <person name="Sasaki-Sekimoto Y."/>
            <person name="Mashiguchi K."/>
            <person name="Awai K."/>
            <person name="Shimojima M."/>
            <person name="Masuda S."/>
            <person name="Iwai M."/>
            <person name="Nobusawa T."/>
            <person name="Narise T."/>
            <person name="Kondo S."/>
            <person name="Saito H."/>
            <person name="Sato R."/>
            <person name="Murakawa M."/>
            <person name="Ihara Y."/>
            <person name="Oshima-Yamada Y."/>
            <person name="Ohtaka K."/>
            <person name="Satoh M."/>
            <person name="Sonobe K."/>
            <person name="Ishii M."/>
            <person name="Ohtani R."/>
            <person name="Kanamori-Sato M."/>
            <person name="Honoki R."/>
            <person name="Miyazaki D."/>
            <person name="Mochizuki H."/>
            <person name="Umetsu J."/>
            <person name="Higashi K."/>
            <person name="Shibata D."/>
            <person name="Kamiya Y."/>
            <person name="Sato N."/>
            <person name="Nakamura Y."/>
            <person name="Tabata S."/>
            <person name="Ida S."/>
            <person name="Kurokawa K."/>
            <person name="Ohta H."/>
        </authorList>
    </citation>
    <scope>NUCLEOTIDE SEQUENCE [LARGE SCALE GENOMIC DNA]</scope>
    <source>
        <strain evidence="1 2">NIES-2285</strain>
    </source>
</reference>
<dbReference type="Gene3D" id="2.115.10.20">
    <property type="entry name" value="Glycosyl hydrolase domain, family 43"/>
    <property type="match status" value="3"/>
</dbReference>
<dbReference type="Proteomes" id="UP000054558">
    <property type="component" value="Unassembled WGS sequence"/>
</dbReference>
<dbReference type="PANTHER" id="PTHR35279">
    <property type="match status" value="1"/>
</dbReference>
<name>A0A1Y1I403_KLENI</name>
<accession>A0A1Y1I403</accession>